<feature type="compositionally biased region" description="Polar residues" evidence="1">
    <location>
        <begin position="1234"/>
        <end position="1249"/>
    </location>
</feature>
<feature type="compositionally biased region" description="Basic and acidic residues" evidence="1">
    <location>
        <begin position="1206"/>
        <end position="1216"/>
    </location>
</feature>
<gene>
    <name evidence="2" type="ORF">K458DRAFT_384408</name>
</gene>
<evidence type="ECO:0000313" key="2">
    <source>
        <dbReference type="EMBL" id="KAF2689770.1"/>
    </source>
</evidence>
<feature type="compositionally biased region" description="Polar residues" evidence="1">
    <location>
        <begin position="1259"/>
        <end position="1272"/>
    </location>
</feature>
<dbReference type="OrthoDB" id="1577640at2759"/>
<feature type="region of interest" description="Disordered" evidence="1">
    <location>
        <begin position="1197"/>
        <end position="1359"/>
    </location>
</feature>
<evidence type="ECO:0000313" key="3">
    <source>
        <dbReference type="Proteomes" id="UP000799291"/>
    </source>
</evidence>
<feature type="compositionally biased region" description="Polar residues" evidence="1">
    <location>
        <begin position="899"/>
        <end position="911"/>
    </location>
</feature>
<accession>A0A6G1JHS0</accession>
<feature type="region of interest" description="Disordered" evidence="1">
    <location>
        <begin position="893"/>
        <end position="920"/>
    </location>
</feature>
<protein>
    <submittedName>
        <fullName evidence="2">Uncharacterized protein</fullName>
    </submittedName>
</protein>
<feature type="compositionally biased region" description="Polar residues" evidence="1">
    <location>
        <begin position="953"/>
        <end position="972"/>
    </location>
</feature>
<dbReference type="EMBL" id="MU005572">
    <property type="protein sequence ID" value="KAF2689770.1"/>
    <property type="molecule type" value="Genomic_DNA"/>
</dbReference>
<reference evidence="2" key="1">
    <citation type="journal article" date="2020" name="Stud. Mycol.">
        <title>101 Dothideomycetes genomes: a test case for predicting lifestyles and emergence of pathogens.</title>
        <authorList>
            <person name="Haridas S."/>
            <person name="Albert R."/>
            <person name="Binder M."/>
            <person name="Bloem J."/>
            <person name="Labutti K."/>
            <person name="Salamov A."/>
            <person name="Andreopoulos B."/>
            <person name="Baker S."/>
            <person name="Barry K."/>
            <person name="Bills G."/>
            <person name="Bluhm B."/>
            <person name="Cannon C."/>
            <person name="Castanera R."/>
            <person name="Culley D."/>
            <person name="Daum C."/>
            <person name="Ezra D."/>
            <person name="Gonzalez J."/>
            <person name="Henrissat B."/>
            <person name="Kuo A."/>
            <person name="Liang C."/>
            <person name="Lipzen A."/>
            <person name="Lutzoni F."/>
            <person name="Magnuson J."/>
            <person name="Mondo S."/>
            <person name="Nolan M."/>
            <person name="Ohm R."/>
            <person name="Pangilinan J."/>
            <person name="Park H.-J."/>
            <person name="Ramirez L."/>
            <person name="Alfaro M."/>
            <person name="Sun H."/>
            <person name="Tritt A."/>
            <person name="Yoshinaga Y."/>
            <person name="Zwiers L.-H."/>
            <person name="Turgeon B."/>
            <person name="Goodwin S."/>
            <person name="Spatafora J."/>
            <person name="Crous P."/>
            <person name="Grigoriev I."/>
        </authorList>
    </citation>
    <scope>NUCLEOTIDE SEQUENCE</scope>
    <source>
        <strain evidence="2">CBS 122367</strain>
    </source>
</reference>
<organism evidence="2 3">
    <name type="scientific">Lentithecium fluviatile CBS 122367</name>
    <dbReference type="NCBI Taxonomy" id="1168545"/>
    <lineage>
        <taxon>Eukaryota</taxon>
        <taxon>Fungi</taxon>
        <taxon>Dikarya</taxon>
        <taxon>Ascomycota</taxon>
        <taxon>Pezizomycotina</taxon>
        <taxon>Dothideomycetes</taxon>
        <taxon>Pleosporomycetidae</taxon>
        <taxon>Pleosporales</taxon>
        <taxon>Massarineae</taxon>
        <taxon>Lentitheciaceae</taxon>
        <taxon>Lentithecium</taxon>
    </lineage>
</organism>
<evidence type="ECO:0000256" key="1">
    <source>
        <dbReference type="SAM" id="MobiDB-lite"/>
    </source>
</evidence>
<dbReference type="Proteomes" id="UP000799291">
    <property type="component" value="Unassembled WGS sequence"/>
</dbReference>
<feature type="region of interest" description="Disordered" evidence="1">
    <location>
        <begin position="951"/>
        <end position="972"/>
    </location>
</feature>
<proteinExistence type="predicted"/>
<sequence>MSDSAPDDAGRPSASLGALLGSARLDEPIGPGILRLSRPAAESQRITITPAPKLSPTMSSETGLASRFTGVPLLEEVNGVLERDPRQNRKTVYECAFWFLSCSYISDNEEEWNTHCLSHFRGEEPPRSVRCPLCEFQGTWDDGWTAWNARMDHIGVCHHMLGETLKTSRPDFHLFAYLWQRRLIDDQDLIELKGGNHNLARPPSNFRISNARRERDSRIQRSRHVHIPPREPAGSVDQVQSLDLDPVHDPVDEDNVFPGPLRADPPPSPAFPACDNGKAESQVRTQVESIPPTVRIEHLSSTCALNQTDVVGENLHMDSGYGSMTNGVVEQNDDAMSTCTIITNASRVSLPGVEREQVTSAFSGDLCQDIGFQGYQTDARSRVLASLPDLLKTFSERLGDSATSKAQYDAKEFLRQQRDPLEDEDPPQKSTNCMSVADKMALWNKYGEPEPSSEPEAVIRHPEDAELPPRYEEGTMLESISKAVGRHLRLPNLTCPQDVETRILMDWDLPNFLKTQEYGSTLESALERAITITGSEINAQATTCLDYMCQTWPSTGREVLGMLKKALKSPLFSCSYTIADRTRVTVKFRESTASFVALGRPAVLTELCEGLAWLGCALRCSPPRTAYQVKPNVRVLPDDVSSQNMPSISVRIGFWLTSLVDESTLLGAENGACWHALFRGPLVVNGFPISARYDREEGLEVPFEMMTSLADSRFATHYDRSLLLKGLRTMLVPTRFTEQSVVWHFLCNQEERIPYFAYRQQCPDHVDIDVLNIHKLQHMSLRNFVGWAPNVTRHIGTNDVLYERVEWAGARKCSAGLAVEPKLTISASKILGISGSFVRGNRDKPEYVKQPAYAMQIEAARHMNVVLYDVASRRGWLVDGASALLHTVRTKVARKPYHSKSSPRNNGSFDPSTFKHPEIDGGQQVASDALTDERNMKHIVLREFDSYADETVEQGQAQSGPRNASTDESASLLESGTTLGKKAVYKSTCFKELVSQVWSTLEQIYDRQIEDETIHGMKQLSYGCKTTLEGYEFMDIVSNKHVLRRRFISLKSNGPAWTAFARQIHAVTLFGQHFGELYKPALNKSLGICEPWRAAPKGCEYLVAPMSLLIEIKEQNWKDGEVDQYSSELAHGHFWYPSPGAFALCRTDCSHNFSDRVQHFRRQIEEKDRRGKRFWMWNQRLYDKGAVLFGKDSVLQSVGTSPNTPPKEKLSTDVSHHTISPAMSKPLSHMEGSFQDSGLGSSLHQSTGAGASAADTPGSGCQSPSKNSSTDSMGDPECNANGYTEEQPVGSSPDHVEGMPGSAKLPNPVAGAPLSPHGSPSLVNSRDSWQPRPPLVSTAASEAPGPPSGPAKVQRKKKAWARKIWIKLRTNSRS</sequence>
<keyword evidence="3" id="KW-1185">Reference proteome</keyword>
<name>A0A6G1JHS0_9PLEO</name>